<dbReference type="InterPro" id="IPR000866">
    <property type="entry name" value="AhpC/TSA"/>
</dbReference>
<reference evidence="2 3" key="1">
    <citation type="submission" date="2024-09" db="EMBL/GenBank/DDBJ databases">
        <title>Laminarin stimulates single cell rates of sulfate reduction while oxygen inhibits transcriptomic activity in coastal marine sediment.</title>
        <authorList>
            <person name="Lindsay M."/>
            <person name="Orcutt B."/>
            <person name="Emerson D."/>
            <person name="Stepanauskas R."/>
            <person name="D'Angelo T."/>
        </authorList>
    </citation>
    <scope>NUCLEOTIDE SEQUENCE [LARGE SCALE GENOMIC DNA]</scope>
    <source>
        <strain evidence="2">SAG AM-311-K15</strain>
    </source>
</reference>
<accession>A0ABV6YZM7</accession>
<dbReference type="SUPFAM" id="SSF52833">
    <property type="entry name" value="Thioredoxin-like"/>
    <property type="match status" value="1"/>
</dbReference>
<dbReference type="PROSITE" id="PS00194">
    <property type="entry name" value="THIOREDOXIN_1"/>
    <property type="match status" value="1"/>
</dbReference>
<dbReference type="InterPro" id="IPR013766">
    <property type="entry name" value="Thioredoxin_domain"/>
</dbReference>
<dbReference type="Proteomes" id="UP001594351">
    <property type="component" value="Unassembled WGS sequence"/>
</dbReference>
<dbReference type="InterPro" id="IPR036249">
    <property type="entry name" value="Thioredoxin-like_sf"/>
</dbReference>
<keyword evidence="2" id="KW-0560">Oxidoreductase</keyword>
<organism evidence="2 3">
    <name type="scientific">candidate division CSSED10-310 bacterium</name>
    <dbReference type="NCBI Taxonomy" id="2855610"/>
    <lineage>
        <taxon>Bacteria</taxon>
        <taxon>Bacteria division CSSED10-310</taxon>
    </lineage>
</organism>
<dbReference type="EMBL" id="JBHPBY010000210">
    <property type="protein sequence ID" value="MFC1851639.1"/>
    <property type="molecule type" value="Genomic_DNA"/>
</dbReference>
<name>A0ABV6YZM7_UNCC1</name>
<keyword evidence="3" id="KW-1185">Reference proteome</keyword>
<keyword evidence="2" id="KW-0575">Peroxidase</keyword>
<dbReference type="PANTHER" id="PTHR42852:SF17">
    <property type="entry name" value="THIOREDOXIN-LIKE PROTEIN HI_1115"/>
    <property type="match status" value="1"/>
</dbReference>
<dbReference type="PANTHER" id="PTHR42852">
    <property type="entry name" value="THIOL:DISULFIDE INTERCHANGE PROTEIN DSBE"/>
    <property type="match status" value="1"/>
</dbReference>
<evidence type="ECO:0000313" key="3">
    <source>
        <dbReference type="Proteomes" id="UP001594351"/>
    </source>
</evidence>
<gene>
    <name evidence="2" type="ORF">ACFL27_15725</name>
</gene>
<dbReference type="Gene3D" id="3.40.30.10">
    <property type="entry name" value="Glutaredoxin"/>
    <property type="match status" value="1"/>
</dbReference>
<dbReference type="EC" id="1.11.1.24" evidence="2"/>
<dbReference type="GO" id="GO:0140824">
    <property type="term" value="F:thioredoxin-dependent peroxiredoxin activity"/>
    <property type="evidence" value="ECO:0007669"/>
    <property type="project" value="UniProtKB-EC"/>
</dbReference>
<comment type="caution">
    <text evidence="2">The sequence shown here is derived from an EMBL/GenBank/DDBJ whole genome shotgun (WGS) entry which is preliminary data.</text>
</comment>
<evidence type="ECO:0000259" key="1">
    <source>
        <dbReference type="PROSITE" id="PS51352"/>
    </source>
</evidence>
<dbReference type="PROSITE" id="PS51352">
    <property type="entry name" value="THIOREDOXIN_2"/>
    <property type="match status" value="1"/>
</dbReference>
<dbReference type="InterPro" id="IPR017937">
    <property type="entry name" value="Thioredoxin_CS"/>
</dbReference>
<protein>
    <submittedName>
        <fullName evidence="2">Peroxiredoxin family protein</fullName>
        <ecNumber evidence="2">1.11.1.24</ecNumber>
    </submittedName>
</protein>
<feature type="domain" description="Thioredoxin" evidence="1">
    <location>
        <begin position="36"/>
        <end position="172"/>
    </location>
</feature>
<proteinExistence type="predicted"/>
<dbReference type="Pfam" id="PF00578">
    <property type="entry name" value="AhpC-TSA"/>
    <property type="match status" value="1"/>
</dbReference>
<evidence type="ECO:0000313" key="2">
    <source>
        <dbReference type="EMBL" id="MFC1851639.1"/>
    </source>
</evidence>
<dbReference type="InterPro" id="IPR050553">
    <property type="entry name" value="Thioredoxin_ResA/DsbE_sf"/>
</dbReference>
<dbReference type="CDD" id="cd02966">
    <property type="entry name" value="TlpA_like_family"/>
    <property type="match status" value="1"/>
</dbReference>
<sequence length="173" mass="19940">MKKLQLSIQHSRKLTLFLAITIFFSIHCGSRATSESGDFGQAPDFTLQDTNGRDLTLSDFNGKVVLLDFWATWCPPCRKEVPHFKALHNKYGDQDFEIVGVAVDDERKVKKYVEKEGIPFNIVIADRTTANKYNIRAFPTTFLLDKKGTIKYKWIGYRPQEVFEEAIQKMLKD</sequence>